<reference evidence="2 3" key="1">
    <citation type="journal article" date="2013" name="Genome Announc.">
        <title>Genome Sequence of Rhizobium lupini HPC(L) Isolated from Saline Desert Soil, Kutch (Gujarat).</title>
        <authorList>
            <person name="Agarwal L."/>
            <person name="Purohit H.J."/>
        </authorList>
    </citation>
    <scope>NUCLEOTIDE SEQUENCE [LARGE SCALE GENOMIC DNA]</scope>
    <source>
        <strain evidence="3">HPC(L)</strain>
    </source>
</reference>
<comment type="caution">
    <text evidence="2">The sequence shown here is derived from an EMBL/GenBank/DDBJ whole genome shotgun (WGS) entry which is preliminary data.</text>
</comment>
<dbReference type="EMBL" id="AMQQ01000004">
    <property type="protein sequence ID" value="EKJ97191.1"/>
    <property type="molecule type" value="Genomic_DNA"/>
</dbReference>
<name>A0ABP2RW24_RHILU</name>
<accession>A0ABP2RW24</accession>
<gene>
    <name evidence="2" type="ORF">C241_02784</name>
</gene>
<sequence>MPKPPNFNDDLLRRVLSRWAVKFTANEKVQNHLVEKTITQVLQDFPEASDDQTIDIELLASMRRIVFEEYGVRSGPAPEKNTDGPSPPDDQ</sequence>
<keyword evidence="3" id="KW-1185">Reference proteome</keyword>
<dbReference type="RefSeq" id="WP_006697488.1">
    <property type="nucleotide sequence ID" value="NZ_AMQQ01000004.1"/>
</dbReference>
<evidence type="ECO:0000313" key="3">
    <source>
        <dbReference type="Proteomes" id="UP000017668"/>
    </source>
</evidence>
<feature type="region of interest" description="Disordered" evidence="1">
    <location>
        <begin position="70"/>
        <end position="91"/>
    </location>
</feature>
<organism evidence="2 3">
    <name type="scientific">Bradyrhizobium lupini HPC(L)</name>
    <dbReference type="NCBI Taxonomy" id="1229491"/>
    <lineage>
        <taxon>Bacteria</taxon>
        <taxon>Pseudomonadati</taxon>
        <taxon>Pseudomonadota</taxon>
        <taxon>Alphaproteobacteria</taxon>
        <taxon>Hyphomicrobiales</taxon>
        <taxon>Nitrobacteraceae</taxon>
        <taxon>Bradyrhizobium</taxon>
    </lineage>
</organism>
<protein>
    <submittedName>
        <fullName evidence="2">Uncharacterized protein</fullName>
    </submittedName>
</protein>
<dbReference type="Proteomes" id="UP000017668">
    <property type="component" value="Unassembled WGS sequence"/>
</dbReference>
<proteinExistence type="predicted"/>
<evidence type="ECO:0000256" key="1">
    <source>
        <dbReference type="SAM" id="MobiDB-lite"/>
    </source>
</evidence>
<evidence type="ECO:0000313" key="2">
    <source>
        <dbReference type="EMBL" id="EKJ97191.1"/>
    </source>
</evidence>